<dbReference type="Proteomes" id="UP000236884">
    <property type="component" value="Chromosome"/>
</dbReference>
<gene>
    <name evidence="2" type="ORF">GJW-30_1_00391</name>
</gene>
<sequence>MKTTRYESVWDALEENAAESASMRMRSELLIAIDQRVRSWKLTQAEAAKRLGVTQPRLNDLLRARITNFSLDALIDLAARARLNVRIRITQAA</sequence>
<dbReference type="Pfam" id="PF13744">
    <property type="entry name" value="HTH_37"/>
    <property type="match status" value="1"/>
</dbReference>
<dbReference type="InterPro" id="IPR010982">
    <property type="entry name" value="Lambda_DNA-bd_dom_sf"/>
</dbReference>
<proteinExistence type="predicted"/>
<evidence type="ECO:0000313" key="2">
    <source>
        <dbReference type="EMBL" id="BAT57881.1"/>
    </source>
</evidence>
<dbReference type="RefSeq" id="WP_096351001.1">
    <property type="nucleotide sequence ID" value="NZ_AP014946.1"/>
</dbReference>
<dbReference type="KEGG" id="vgo:GJW-30_1_00391"/>
<dbReference type="AlphaFoldDB" id="A0A0S3PPN6"/>
<dbReference type="PROSITE" id="PS50943">
    <property type="entry name" value="HTH_CROC1"/>
    <property type="match status" value="1"/>
</dbReference>
<dbReference type="EMBL" id="AP014946">
    <property type="protein sequence ID" value="BAT57881.1"/>
    <property type="molecule type" value="Genomic_DNA"/>
</dbReference>
<feature type="domain" description="HTH cro/C1-type" evidence="1">
    <location>
        <begin position="41"/>
        <end position="78"/>
    </location>
</feature>
<dbReference type="InterPro" id="IPR039554">
    <property type="entry name" value="HigA2-like_HTH"/>
</dbReference>
<evidence type="ECO:0000313" key="3">
    <source>
        <dbReference type="Proteomes" id="UP000236884"/>
    </source>
</evidence>
<organism evidence="2 3">
    <name type="scientific">Variibacter gotjawalensis</name>
    <dbReference type="NCBI Taxonomy" id="1333996"/>
    <lineage>
        <taxon>Bacteria</taxon>
        <taxon>Pseudomonadati</taxon>
        <taxon>Pseudomonadota</taxon>
        <taxon>Alphaproteobacteria</taxon>
        <taxon>Hyphomicrobiales</taxon>
        <taxon>Nitrobacteraceae</taxon>
        <taxon>Variibacter</taxon>
    </lineage>
</organism>
<protein>
    <recommendedName>
        <fullName evidence="1">HTH cro/C1-type domain-containing protein</fullName>
    </recommendedName>
</protein>
<dbReference type="GO" id="GO:0003677">
    <property type="term" value="F:DNA binding"/>
    <property type="evidence" value="ECO:0007669"/>
    <property type="project" value="InterPro"/>
</dbReference>
<dbReference type="Gene3D" id="1.10.260.40">
    <property type="entry name" value="lambda repressor-like DNA-binding domains"/>
    <property type="match status" value="1"/>
</dbReference>
<accession>A0A0S3PPN6</accession>
<name>A0A0S3PPN6_9BRAD</name>
<keyword evidence="3" id="KW-1185">Reference proteome</keyword>
<dbReference type="SUPFAM" id="SSF47413">
    <property type="entry name" value="lambda repressor-like DNA-binding domains"/>
    <property type="match status" value="1"/>
</dbReference>
<dbReference type="InterPro" id="IPR001387">
    <property type="entry name" value="Cro/C1-type_HTH"/>
</dbReference>
<evidence type="ECO:0000259" key="1">
    <source>
        <dbReference type="PROSITE" id="PS50943"/>
    </source>
</evidence>
<reference evidence="2 3" key="1">
    <citation type="submission" date="2015-08" db="EMBL/GenBank/DDBJ databases">
        <title>Investigation of the bacterial diversity of lava forest soil.</title>
        <authorList>
            <person name="Lee J.S."/>
        </authorList>
    </citation>
    <scope>NUCLEOTIDE SEQUENCE [LARGE SCALE GENOMIC DNA]</scope>
    <source>
        <strain evidence="2 3">GJW-30</strain>
    </source>
</reference>
<dbReference type="OrthoDB" id="9788479at2"/>